<keyword evidence="3" id="KW-0234">DNA repair</keyword>
<dbReference type="AlphaFoldDB" id="A0A835XT24"/>
<feature type="region of interest" description="Disordered" evidence="6">
    <location>
        <begin position="391"/>
        <end position="437"/>
    </location>
</feature>
<dbReference type="InterPro" id="IPR008984">
    <property type="entry name" value="SMAD_FHA_dom_sf"/>
</dbReference>
<reference evidence="8" key="1">
    <citation type="journal article" date="2020" name="bioRxiv">
        <title>Comparative genomics of Chlamydomonas.</title>
        <authorList>
            <person name="Craig R.J."/>
            <person name="Hasan A.R."/>
            <person name="Ness R.W."/>
            <person name="Keightley P.D."/>
        </authorList>
    </citation>
    <scope>NUCLEOTIDE SEQUENCE</scope>
    <source>
        <strain evidence="8">CCAP 11/70</strain>
    </source>
</reference>
<proteinExistence type="inferred from homology"/>
<feature type="compositionally biased region" description="Low complexity" evidence="6">
    <location>
        <begin position="630"/>
        <end position="657"/>
    </location>
</feature>
<dbReference type="EMBL" id="JAEHOE010000071">
    <property type="protein sequence ID" value="KAG2489586.1"/>
    <property type="molecule type" value="Genomic_DNA"/>
</dbReference>
<protein>
    <recommendedName>
        <fullName evidence="7">FHA domain-containing protein</fullName>
    </recommendedName>
</protein>
<evidence type="ECO:0000256" key="2">
    <source>
        <dbReference type="ARBA" id="ARBA00022763"/>
    </source>
</evidence>
<evidence type="ECO:0000259" key="7">
    <source>
        <dbReference type="PROSITE" id="PS50006"/>
    </source>
</evidence>
<feature type="region of interest" description="Disordered" evidence="6">
    <location>
        <begin position="18"/>
        <end position="55"/>
    </location>
</feature>
<feature type="region of interest" description="Disordered" evidence="6">
    <location>
        <begin position="472"/>
        <end position="497"/>
    </location>
</feature>
<evidence type="ECO:0000313" key="8">
    <source>
        <dbReference type="EMBL" id="KAG2489586.1"/>
    </source>
</evidence>
<gene>
    <name evidence="8" type="ORF">HYH03_011867</name>
</gene>
<feature type="compositionally biased region" description="Acidic residues" evidence="6">
    <location>
        <begin position="391"/>
        <end position="407"/>
    </location>
</feature>
<dbReference type="PANTHER" id="PTHR12162:SF0">
    <property type="entry name" value="NIBRIN"/>
    <property type="match status" value="1"/>
</dbReference>
<name>A0A835XT24_9CHLO</name>
<evidence type="ECO:0000256" key="4">
    <source>
        <dbReference type="ARBA" id="ARBA00023242"/>
    </source>
</evidence>
<evidence type="ECO:0000256" key="3">
    <source>
        <dbReference type="ARBA" id="ARBA00023204"/>
    </source>
</evidence>
<feature type="domain" description="FHA" evidence="7">
    <location>
        <begin position="44"/>
        <end position="108"/>
    </location>
</feature>
<feature type="compositionally biased region" description="Gly residues" evidence="6">
    <location>
        <begin position="408"/>
        <end position="419"/>
    </location>
</feature>
<dbReference type="GO" id="GO:0003684">
    <property type="term" value="F:damaged DNA binding"/>
    <property type="evidence" value="ECO:0007669"/>
    <property type="project" value="TreeGrafter"/>
</dbReference>
<comment type="similarity">
    <text evidence="5">Belongs to the Nibrin family.</text>
</comment>
<dbReference type="PANTHER" id="PTHR12162">
    <property type="entry name" value="NIBRIN-RELATED"/>
    <property type="match status" value="1"/>
</dbReference>
<feature type="compositionally biased region" description="Low complexity" evidence="6">
    <location>
        <begin position="474"/>
        <end position="484"/>
    </location>
</feature>
<evidence type="ECO:0000256" key="5">
    <source>
        <dbReference type="ARBA" id="ARBA00044757"/>
    </source>
</evidence>
<dbReference type="SMART" id="SM00240">
    <property type="entry name" value="FHA"/>
    <property type="match status" value="1"/>
</dbReference>
<keyword evidence="4" id="KW-0539">Nucleus</keyword>
<feature type="region of interest" description="Disordered" evidence="6">
    <location>
        <begin position="812"/>
        <end position="833"/>
    </location>
</feature>
<evidence type="ECO:0000256" key="6">
    <source>
        <dbReference type="SAM" id="MobiDB-lite"/>
    </source>
</evidence>
<feature type="region of interest" description="Disordered" evidence="6">
    <location>
        <begin position="534"/>
        <end position="600"/>
    </location>
</feature>
<feature type="region of interest" description="Disordered" evidence="6">
    <location>
        <begin position="704"/>
        <end position="764"/>
    </location>
</feature>
<dbReference type="InterPro" id="IPR000253">
    <property type="entry name" value="FHA_dom"/>
</dbReference>
<dbReference type="Proteomes" id="UP000612055">
    <property type="component" value="Unassembled WGS sequence"/>
</dbReference>
<dbReference type="Pfam" id="PF00498">
    <property type="entry name" value="FHA"/>
    <property type="match status" value="1"/>
</dbReference>
<accession>A0A835XT24</accession>
<feature type="compositionally biased region" description="Pro residues" evidence="6">
    <location>
        <begin position="213"/>
        <end position="222"/>
    </location>
</feature>
<evidence type="ECO:0000313" key="9">
    <source>
        <dbReference type="Proteomes" id="UP000612055"/>
    </source>
</evidence>
<keyword evidence="9" id="KW-1185">Reference proteome</keyword>
<keyword evidence="2" id="KW-0227">DNA damage</keyword>
<feature type="compositionally biased region" description="Low complexity" evidence="6">
    <location>
        <begin position="223"/>
        <end position="236"/>
    </location>
</feature>
<evidence type="ECO:0000256" key="1">
    <source>
        <dbReference type="ARBA" id="ARBA00004123"/>
    </source>
</evidence>
<comment type="caution">
    <text evidence="8">The sequence shown here is derived from an EMBL/GenBank/DDBJ whole genome shotgun (WGS) entry which is preliminary data.</text>
</comment>
<organism evidence="8 9">
    <name type="scientific">Edaphochlamys debaryana</name>
    <dbReference type="NCBI Taxonomy" id="47281"/>
    <lineage>
        <taxon>Eukaryota</taxon>
        <taxon>Viridiplantae</taxon>
        <taxon>Chlorophyta</taxon>
        <taxon>core chlorophytes</taxon>
        <taxon>Chlorophyceae</taxon>
        <taxon>CS clade</taxon>
        <taxon>Chlamydomonadales</taxon>
        <taxon>Chlamydomonadales incertae sedis</taxon>
        <taxon>Edaphochlamys</taxon>
    </lineage>
</organism>
<feature type="compositionally biased region" description="Gly residues" evidence="6">
    <location>
        <begin position="25"/>
        <end position="34"/>
    </location>
</feature>
<dbReference type="GO" id="GO:0000724">
    <property type="term" value="P:double-strand break repair via homologous recombination"/>
    <property type="evidence" value="ECO:0007669"/>
    <property type="project" value="TreeGrafter"/>
</dbReference>
<dbReference type="GO" id="GO:0030870">
    <property type="term" value="C:Mre11 complex"/>
    <property type="evidence" value="ECO:0007669"/>
    <property type="project" value="InterPro"/>
</dbReference>
<dbReference type="SUPFAM" id="SSF49879">
    <property type="entry name" value="SMAD/FHA domain"/>
    <property type="match status" value="1"/>
</dbReference>
<feature type="compositionally biased region" description="Low complexity" evidence="6">
    <location>
        <begin position="546"/>
        <end position="556"/>
    </location>
</feature>
<feature type="region of interest" description="Disordered" evidence="6">
    <location>
        <begin position="209"/>
        <end position="247"/>
    </location>
</feature>
<dbReference type="PROSITE" id="PS50006">
    <property type="entry name" value="FHA_DOMAIN"/>
    <property type="match status" value="1"/>
</dbReference>
<feature type="compositionally biased region" description="Pro residues" evidence="6">
    <location>
        <begin position="557"/>
        <end position="566"/>
    </location>
</feature>
<dbReference type="InterPro" id="IPR040227">
    <property type="entry name" value="Nibrin-rel"/>
</dbReference>
<comment type="subcellular location">
    <subcellularLocation>
        <location evidence="1">Nucleus</location>
    </subcellularLocation>
</comment>
<dbReference type="OrthoDB" id="543003at2759"/>
<feature type="region of interest" description="Disordered" evidence="6">
    <location>
        <begin position="619"/>
        <end position="667"/>
    </location>
</feature>
<dbReference type="Gene3D" id="2.60.200.20">
    <property type="match status" value="1"/>
</dbReference>
<sequence>MVWRLGLELNAVRQEGGFTLTAGPVPGGAEGAEGAGAASTPREVTVGRPPPKAKSGAEGAFCPDLVVPEKSVSKVHCVLRVELGGEGPASLVLEDRSRFGTTINGAKLASGGSQRLAPGDRVQLAPRTFLTVEDQAVVVAVAPRHPRLEELAEAARRAGVKLVHEYDSSTVSYVLYDDGDVAWLGLVAGVLGGTPLASTQWLTELADLGFAAGPPPEPPQPPGLQLGPAGPGSHPGPAGPGGARAPLPPAVLAEAESRGAGVGGLLAGLSFGHSESWQDPGLARLLSSLGGRVVARPPYKGRGGGGGGGGVLVLTEEAGVAGADGGAMGVGRLLTLLLTAASAAALWAALQPRTVAAAAAAALPPTQPAAGAALAPTLEAKVEEEVDLIEDSDVTQGPEDMEEDGEEVAGGGGGGGGGAQPPVAPAPAPAAHAHPAAAAVKPGSAAAAAPAAAAGPGPDGWMAIVRRSDEHEPMANAAAAAPEAAAPPPVDESAPPAKRRRLGLAGSLGLKGTHPGTAAAAAAGTQAPITAFVARGGRSGSGSGAAGPSAAAAAARAPPPPTPPPAGTAAAADGNEDDTGVPWMTQPANRGGGGGGGARTPAGASLGACAALAMARAAVKPEPQDGPPAGGRQAAAAATPAAGAAAGGTQKRGAAAKGGKGRGKAAAAADDPFDILGAAAHVRSSKDDAVQDVADASAQEVVEVALVAPTSPDPPAAPPASLGNGSGSHAGSESMAGSGPNGSGGSIVAWDGAQGGPNFKRFRKAGAQLPAQPVWQPLRTYVVDNFQRSADNEEFLRQEEERARLKRSAEELFAAAGGGGAGGKKPPRAPRRG</sequence>
<dbReference type="GO" id="GO:0007095">
    <property type="term" value="P:mitotic G2 DNA damage checkpoint signaling"/>
    <property type="evidence" value="ECO:0007669"/>
    <property type="project" value="InterPro"/>
</dbReference>